<evidence type="ECO:0000313" key="4">
    <source>
        <dbReference type="EMBL" id="NMM43573.1"/>
    </source>
</evidence>
<dbReference type="AlphaFoldDB" id="A0A7Y0DXS6"/>
<feature type="region of interest" description="Disordered" evidence="2">
    <location>
        <begin position="237"/>
        <end position="263"/>
    </location>
</feature>
<feature type="coiled-coil region" evidence="1">
    <location>
        <begin position="554"/>
        <end position="594"/>
    </location>
</feature>
<reference evidence="4 5" key="1">
    <citation type="submission" date="2020-04" db="EMBL/GenBank/DDBJ databases">
        <title>Rhodospirillaceae bacterium KN72 isolated from deep sea.</title>
        <authorList>
            <person name="Zhang D.-C."/>
        </authorList>
    </citation>
    <scope>NUCLEOTIDE SEQUENCE [LARGE SCALE GENOMIC DNA]</scope>
    <source>
        <strain evidence="4 5">KN72</strain>
    </source>
</reference>
<feature type="compositionally biased region" description="Polar residues" evidence="2">
    <location>
        <begin position="819"/>
        <end position="830"/>
    </location>
</feature>
<gene>
    <name evidence="4" type="ORF">HH303_03725</name>
</gene>
<feature type="region of interest" description="Disordered" evidence="2">
    <location>
        <begin position="688"/>
        <end position="736"/>
    </location>
</feature>
<organism evidence="4 5">
    <name type="scientific">Pacificispira spongiicola</name>
    <dbReference type="NCBI Taxonomy" id="2729598"/>
    <lineage>
        <taxon>Bacteria</taxon>
        <taxon>Pseudomonadati</taxon>
        <taxon>Pseudomonadota</taxon>
        <taxon>Alphaproteobacteria</taxon>
        <taxon>Rhodospirillales</taxon>
        <taxon>Rhodospirillaceae</taxon>
        <taxon>Pacificispira</taxon>
    </lineage>
</organism>
<feature type="transmembrane region" description="Helical" evidence="3">
    <location>
        <begin position="78"/>
        <end position="96"/>
    </location>
</feature>
<feature type="transmembrane region" description="Helical" evidence="3">
    <location>
        <begin position="172"/>
        <end position="190"/>
    </location>
</feature>
<evidence type="ECO:0000256" key="1">
    <source>
        <dbReference type="SAM" id="Coils"/>
    </source>
</evidence>
<feature type="compositionally biased region" description="Basic and acidic residues" evidence="2">
    <location>
        <begin position="858"/>
        <end position="895"/>
    </location>
</feature>
<feature type="compositionally biased region" description="Basic and acidic residues" evidence="2">
    <location>
        <begin position="767"/>
        <end position="784"/>
    </location>
</feature>
<dbReference type="RefSeq" id="WP_169623841.1">
    <property type="nucleotide sequence ID" value="NZ_JABBNT010000001.1"/>
</dbReference>
<feature type="region of interest" description="Disordered" evidence="2">
    <location>
        <begin position="762"/>
        <end position="790"/>
    </location>
</feature>
<dbReference type="EMBL" id="JABBNT010000001">
    <property type="protein sequence ID" value="NMM43573.1"/>
    <property type="molecule type" value="Genomic_DNA"/>
</dbReference>
<protein>
    <submittedName>
        <fullName evidence="4">TIGR02302 family protein</fullName>
    </submittedName>
</protein>
<evidence type="ECO:0000256" key="2">
    <source>
        <dbReference type="SAM" id="MobiDB-lite"/>
    </source>
</evidence>
<dbReference type="Proteomes" id="UP000539372">
    <property type="component" value="Unassembled WGS sequence"/>
</dbReference>
<accession>A0A7Y0DXS6</accession>
<dbReference type="NCBIfam" id="TIGR02302">
    <property type="entry name" value="aProt_lowcomp"/>
    <property type="match status" value="1"/>
</dbReference>
<keyword evidence="5" id="KW-1185">Reference proteome</keyword>
<feature type="compositionally biased region" description="Low complexity" evidence="2">
    <location>
        <begin position="714"/>
        <end position="732"/>
    </location>
</feature>
<keyword evidence="3" id="KW-1133">Transmembrane helix</keyword>
<keyword evidence="3" id="KW-0472">Membrane</keyword>
<proteinExistence type="predicted"/>
<evidence type="ECO:0000256" key="3">
    <source>
        <dbReference type="SAM" id="Phobius"/>
    </source>
</evidence>
<dbReference type="Pfam" id="PF13779">
    <property type="entry name" value="DUF4175"/>
    <property type="match status" value="1"/>
</dbReference>
<feature type="transmembrane region" description="Helical" evidence="3">
    <location>
        <begin position="53"/>
        <end position="72"/>
    </location>
</feature>
<feature type="compositionally biased region" description="Low complexity" evidence="2">
    <location>
        <begin position="241"/>
        <end position="255"/>
    </location>
</feature>
<feature type="region of interest" description="Disordered" evidence="2">
    <location>
        <begin position="378"/>
        <end position="398"/>
    </location>
</feature>
<dbReference type="InterPro" id="IPR012683">
    <property type="entry name" value="CHP02302_TM"/>
</dbReference>
<keyword evidence="3" id="KW-0812">Transmembrane</keyword>
<keyword evidence="1" id="KW-0175">Coiled coil</keyword>
<comment type="caution">
    <text evidence="4">The sequence shown here is derived from an EMBL/GenBank/DDBJ whole genome shotgun (WGS) entry which is preliminary data.</text>
</comment>
<evidence type="ECO:0000313" key="5">
    <source>
        <dbReference type="Proteomes" id="UP000539372"/>
    </source>
</evidence>
<sequence>MTERPPETGKDRPAPQTINAGRRVQRAAPAAGLPRSIGLSLAILYWEEAERRFWPVLAFALFCIAIAATGFLPDLNPWIHTGILLIAGIAFSGLVFRGFRHFTPPTAAQARRRLERVNGLEHRPLETLSDNPSSGDPIQVALWREHRRRLAARLAALDIGTPAPQLARRDPFALRMAAGFLAVIALAAAGNNTGPRLVEALTPQFGTAQTAMAASVDAWLAPPDYTGLPPQFIARSEASEDTTTTETMSADTTDAAPIGPQDYATPTGSRLVAQVSGIGDAVVDLVTPSGRFMLAPFANDAVAIDHALDTSGPVSIQADGETLASWSILVTPDNPPEVSLPEPPVPSLQRALTVIHTVSDDYGIASLSLKIERADRPAGSAKASPYDQDDAVLSTPLPVPDPSKYGKVRRVYRDYTAHPWAGGEVRLTLVAKDALGQEGRSEPVVITLPGRFFAHPVAQAIIDQRRELAWDPARNFVSVAEILEEIAWHHADYDNDVTVFLALREAVNRLIPKRHRGREFAPPTRETVDTVVDLLWKTALHLEDGGVSLALARLRAAEQALMEAMARGAEMEELERLMDELQTAMQDYIDAMTDQLQDRMADGEQIPELNPDANIMTGQDLNDMMEQLREMMRNGMTESAAQMLEQLRRMMENMQAGVQRQMSPQGKEARDMMDRMRDIMEGQRELMDRTHKRSQAGRDGQGDPNRNGDGQPGDKGQQGQMQQGQNGKAGNGESDADSVLQNALRRQLGEIMRRYGEMMGDIPEPFGRADEGMAESGERLKGGDPGHALDAQGKAMDALQDAAQAAQQAFMERFENQLGLGQTTPGQSDQRSVDPFGRQASENRQGPIQGDVTVPDKGGLERAREIRDELRRRAGDRDRPSEELDYIDRLLDQFR</sequence>
<feature type="region of interest" description="Disordered" evidence="2">
    <location>
        <begin position="819"/>
        <end position="895"/>
    </location>
</feature>
<name>A0A7Y0DXS6_9PROT</name>